<dbReference type="Proteomes" id="UP000294567">
    <property type="component" value="Unassembled WGS sequence"/>
</dbReference>
<reference evidence="1 2" key="1">
    <citation type="submission" date="2019-03" db="EMBL/GenBank/DDBJ databases">
        <title>Genomic Encyclopedia of Type Strains, Phase IV (KMG-IV): sequencing the most valuable type-strain genomes for metagenomic binning, comparative biology and taxonomic classification.</title>
        <authorList>
            <person name="Goeker M."/>
        </authorList>
    </citation>
    <scope>NUCLEOTIDE SEQUENCE [LARGE SCALE GENOMIC DNA]</scope>
    <source>
        <strain evidence="1 2">DSM 26752</strain>
    </source>
</reference>
<sequence>MDLESIVLKELMAFIPVYMPLEGNCTQIYTKEGGTYAIDKSIKTFLNLLCQYYLMDLQAVRKYYGNLLSMKNLIPIPLTEEDVFIPIKVRKPIGKNDGATGFVNIKYIENVEKSNDKVIIKLKNDENINCISSLETVNKHIKNGHIVKKFYGEKQKSIIIKEYDFYEEYNKPATKGDIALLRQEILKLKGLY</sequence>
<keyword evidence="2" id="KW-1185">Reference proteome</keyword>
<dbReference type="RefSeq" id="WP_132028051.1">
    <property type="nucleotide sequence ID" value="NZ_CP068564.1"/>
</dbReference>
<name>A0A4R3KV44_9FIRM</name>
<dbReference type="EMBL" id="SMAE01000008">
    <property type="protein sequence ID" value="TCS88535.1"/>
    <property type="molecule type" value="Genomic_DNA"/>
</dbReference>
<dbReference type="OrthoDB" id="2374476at2"/>
<protein>
    <submittedName>
        <fullName evidence="1">ComK protein</fullName>
    </submittedName>
</protein>
<accession>A0A4R3KV44</accession>
<evidence type="ECO:0000313" key="1">
    <source>
        <dbReference type="EMBL" id="TCS88535.1"/>
    </source>
</evidence>
<comment type="caution">
    <text evidence="1">The sequence shown here is derived from an EMBL/GenBank/DDBJ whole genome shotgun (WGS) entry which is preliminary data.</text>
</comment>
<dbReference type="AlphaFoldDB" id="A0A4R3KV44"/>
<proteinExistence type="predicted"/>
<organism evidence="1 2">
    <name type="scientific">Keratinibaculum paraultunense</name>
    <dbReference type="NCBI Taxonomy" id="1278232"/>
    <lineage>
        <taxon>Bacteria</taxon>
        <taxon>Bacillati</taxon>
        <taxon>Bacillota</taxon>
        <taxon>Tissierellia</taxon>
        <taxon>Tissierellales</taxon>
        <taxon>Tepidimicrobiaceae</taxon>
        <taxon>Keratinibaculum</taxon>
    </lineage>
</organism>
<evidence type="ECO:0000313" key="2">
    <source>
        <dbReference type="Proteomes" id="UP000294567"/>
    </source>
</evidence>
<gene>
    <name evidence="1" type="ORF">EDD65_10868</name>
</gene>